<dbReference type="EMBL" id="QJKJ01007126">
    <property type="protein sequence ID" value="RDX84183.1"/>
    <property type="molecule type" value="Genomic_DNA"/>
</dbReference>
<dbReference type="OrthoDB" id="928635at2759"/>
<keyword evidence="2" id="KW-1185">Reference proteome</keyword>
<feature type="non-terminal residue" evidence="1">
    <location>
        <position position="1"/>
    </location>
</feature>
<name>A0A371G1H5_MUCPR</name>
<evidence type="ECO:0000313" key="1">
    <source>
        <dbReference type="EMBL" id="RDX84183.1"/>
    </source>
</evidence>
<dbReference type="AlphaFoldDB" id="A0A371G1H5"/>
<gene>
    <name evidence="1" type="ORF">CR513_34807</name>
</gene>
<accession>A0A371G1H5</accession>
<evidence type="ECO:0000313" key="2">
    <source>
        <dbReference type="Proteomes" id="UP000257109"/>
    </source>
</evidence>
<comment type="caution">
    <text evidence="1">The sequence shown here is derived from an EMBL/GenBank/DDBJ whole genome shotgun (WGS) entry which is preliminary data.</text>
</comment>
<reference evidence="1" key="1">
    <citation type="submission" date="2018-05" db="EMBL/GenBank/DDBJ databases">
        <title>Draft genome of Mucuna pruriens seed.</title>
        <authorList>
            <person name="Nnadi N.E."/>
            <person name="Vos R."/>
            <person name="Hasami M.H."/>
            <person name="Devisetty U.K."/>
            <person name="Aguiy J.C."/>
        </authorList>
    </citation>
    <scope>NUCLEOTIDE SEQUENCE [LARGE SCALE GENOMIC DNA]</scope>
    <source>
        <strain evidence="1">JCA_2017</strain>
    </source>
</reference>
<protein>
    <submittedName>
        <fullName evidence="1">Uncharacterized protein</fullName>
    </submittedName>
</protein>
<dbReference type="Proteomes" id="UP000257109">
    <property type="component" value="Unassembled WGS sequence"/>
</dbReference>
<sequence length="75" mass="8383">MLAELKGLLEKLADSSELINVDNAILLMRLLIDELVDLVIEHRLCFLLKPNPIPAVKLLPDPAHLPVKLECLSFT</sequence>
<proteinExistence type="predicted"/>
<organism evidence="1 2">
    <name type="scientific">Mucuna pruriens</name>
    <name type="common">Velvet bean</name>
    <name type="synonym">Dolichos pruriens</name>
    <dbReference type="NCBI Taxonomy" id="157652"/>
    <lineage>
        <taxon>Eukaryota</taxon>
        <taxon>Viridiplantae</taxon>
        <taxon>Streptophyta</taxon>
        <taxon>Embryophyta</taxon>
        <taxon>Tracheophyta</taxon>
        <taxon>Spermatophyta</taxon>
        <taxon>Magnoliopsida</taxon>
        <taxon>eudicotyledons</taxon>
        <taxon>Gunneridae</taxon>
        <taxon>Pentapetalae</taxon>
        <taxon>rosids</taxon>
        <taxon>fabids</taxon>
        <taxon>Fabales</taxon>
        <taxon>Fabaceae</taxon>
        <taxon>Papilionoideae</taxon>
        <taxon>50 kb inversion clade</taxon>
        <taxon>NPAAA clade</taxon>
        <taxon>indigoferoid/millettioid clade</taxon>
        <taxon>Phaseoleae</taxon>
        <taxon>Mucuna</taxon>
    </lineage>
</organism>